<organism evidence="1 2">
    <name type="scientific">Formimonas warabiya</name>
    <dbReference type="NCBI Taxonomy" id="1761012"/>
    <lineage>
        <taxon>Bacteria</taxon>
        <taxon>Bacillati</taxon>
        <taxon>Bacillota</taxon>
        <taxon>Clostridia</taxon>
        <taxon>Eubacteriales</taxon>
        <taxon>Peptococcaceae</taxon>
        <taxon>Candidatus Formimonas</taxon>
    </lineage>
</organism>
<name>A0A3G1KVK9_FORW1</name>
<dbReference type="OrthoDB" id="9779501at2"/>
<evidence type="ECO:0008006" key="3">
    <source>
        <dbReference type="Google" id="ProtNLM"/>
    </source>
</evidence>
<evidence type="ECO:0000313" key="1">
    <source>
        <dbReference type="EMBL" id="ATW26450.1"/>
    </source>
</evidence>
<sequence length="221" mass="24184">MPGRIVEAYVGEYASGKSENAVNRALSLKQSGRQVALVDLDLVEPFYTLRPVKRLLIEKGLDVVAWETSQTMGLGEAGSVLHPAMKWVLRRPGDIILDVGYGSKGTSVLNLVEGANEDPDLRIIAVINVCRPMTSTVSDIVDYIRQLGRIDALLNNTNLGDDTTIPVILEGEQIVQEAAALLHLPVVATSVAAIFQGKIEDQLSSQIPIRYLSRFMPQSFW</sequence>
<dbReference type="RefSeq" id="WP_148135762.1">
    <property type="nucleotide sequence ID" value="NZ_CP017634.1"/>
</dbReference>
<dbReference type="Proteomes" id="UP000323521">
    <property type="component" value="Chromosome"/>
</dbReference>
<dbReference type="KEGG" id="fwa:DCMF_18350"/>
<reference evidence="1 2" key="1">
    <citation type="submission" date="2016-10" db="EMBL/GenBank/DDBJ databases">
        <title>Complete Genome Sequence of Peptococcaceae strain DCMF.</title>
        <authorList>
            <person name="Edwards R.J."/>
            <person name="Holland S.I."/>
            <person name="Deshpande N.P."/>
            <person name="Wong Y.K."/>
            <person name="Ertan H."/>
            <person name="Manefield M."/>
            <person name="Russell T.L."/>
            <person name="Lee M.J."/>
        </authorList>
    </citation>
    <scope>NUCLEOTIDE SEQUENCE [LARGE SCALE GENOMIC DNA]</scope>
    <source>
        <strain evidence="1 2">DCMF</strain>
    </source>
</reference>
<proteinExistence type="predicted"/>
<keyword evidence="2" id="KW-1185">Reference proteome</keyword>
<evidence type="ECO:0000313" key="2">
    <source>
        <dbReference type="Proteomes" id="UP000323521"/>
    </source>
</evidence>
<dbReference type="SUPFAM" id="SSF52540">
    <property type="entry name" value="P-loop containing nucleoside triphosphate hydrolases"/>
    <property type="match status" value="1"/>
</dbReference>
<gene>
    <name evidence="1" type="ORF">DCMF_18350</name>
</gene>
<dbReference type="AlphaFoldDB" id="A0A3G1KVK9"/>
<protein>
    <recommendedName>
        <fullName evidence="3">MinD/ParA family protein</fullName>
    </recommendedName>
</protein>
<accession>A0A3G1KVK9</accession>
<dbReference type="InterPro" id="IPR027417">
    <property type="entry name" value="P-loop_NTPase"/>
</dbReference>
<dbReference type="EMBL" id="CP017634">
    <property type="protein sequence ID" value="ATW26450.1"/>
    <property type="molecule type" value="Genomic_DNA"/>
</dbReference>